<dbReference type="GO" id="GO:0006396">
    <property type="term" value="P:RNA processing"/>
    <property type="evidence" value="ECO:0007669"/>
    <property type="project" value="InterPro"/>
</dbReference>
<dbReference type="PANTHER" id="PTHR46429:SF1">
    <property type="entry name" value="23S RRNA (GUANOSINE-2'-O-)-METHYLTRANSFERASE RLMB"/>
    <property type="match status" value="1"/>
</dbReference>
<feature type="domain" description="RNA 2-O ribose methyltransferase substrate binding" evidence="4">
    <location>
        <begin position="8"/>
        <end position="85"/>
    </location>
</feature>
<organism evidence="7 8">
    <name type="scientific">Lactobacillus bombicola</name>
    <dbReference type="NCBI Taxonomy" id="1505723"/>
    <lineage>
        <taxon>Bacteria</taxon>
        <taxon>Bacillati</taxon>
        <taxon>Bacillota</taxon>
        <taxon>Bacilli</taxon>
        <taxon>Lactobacillales</taxon>
        <taxon>Lactobacillaceae</taxon>
        <taxon>Lactobacillus</taxon>
    </lineage>
</organism>
<evidence type="ECO:0000256" key="2">
    <source>
        <dbReference type="ARBA" id="ARBA00022603"/>
    </source>
</evidence>
<evidence type="ECO:0000259" key="4">
    <source>
        <dbReference type="SMART" id="SM00967"/>
    </source>
</evidence>
<dbReference type="EMBL" id="QOCV01000008">
    <property type="protein sequence ID" value="RHW53993.1"/>
    <property type="molecule type" value="Genomic_DNA"/>
</dbReference>
<dbReference type="GO" id="GO:0008173">
    <property type="term" value="F:RNA methyltransferase activity"/>
    <property type="evidence" value="ECO:0007669"/>
    <property type="project" value="InterPro"/>
</dbReference>
<dbReference type="NCBIfam" id="TIGR00186">
    <property type="entry name" value="rRNA_methyl_3"/>
    <property type="match status" value="1"/>
</dbReference>
<dbReference type="InterPro" id="IPR029026">
    <property type="entry name" value="tRNA_m1G_MTases_N"/>
</dbReference>
<dbReference type="Gene3D" id="3.40.1280.10">
    <property type="match status" value="1"/>
</dbReference>
<evidence type="ECO:0000313" key="7">
    <source>
        <dbReference type="EMBL" id="SFD57144.1"/>
    </source>
</evidence>
<comment type="similarity">
    <text evidence="1">Belongs to the class IV-like SAM-binding methyltransferase superfamily. RNA methyltransferase TrmH family.</text>
</comment>
<dbReference type="Proteomes" id="UP000283380">
    <property type="component" value="Unassembled WGS sequence"/>
</dbReference>
<dbReference type="CDD" id="cd18103">
    <property type="entry name" value="SpoU-like_RlmB"/>
    <property type="match status" value="1"/>
</dbReference>
<dbReference type="EMBL" id="FOMN01000009">
    <property type="protein sequence ID" value="SFD57144.1"/>
    <property type="molecule type" value="Genomic_DNA"/>
</dbReference>
<dbReference type="EMBL" id="QOCU01000005">
    <property type="protein sequence ID" value="RHW51427.1"/>
    <property type="molecule type" value="Genomic_DNA"/>
</dbReference>
<evidence type="ECO:0000256" key="3">
    <source>
        <dbReference type="ARBA" id="ARBA00022679"/>
    </source>
</evidence>
<dbReference type="Gene3D" id="3.30.1330.30">
    <property type="match status" value="1"/>
</dbReference>
<dbReference type="RefSeq" id="WP_090093800.1">
    <property type="nucleotide sequence ID" value="NZ_CBCRVU010000002.1"/>
</dbReference>
<dbReference type="InterPro" id="IPR029064">
    <property type="entry name" value="Ribosomal_eL30-like_sf"/>
</dbReference>
<dbReference type="Proteomes" id="UP000199599">
    <property type="component" value="Unassembled WGS sequence"/>
</dbReference>
<dbReference type="SUPFAM" id="SSF75217">
    <property type="entry name" value="alpha/beta knot"/>
    <property type="match status" value="1"/>
</dbReference>
<name>A0A1I1TEZ5_9LACO</name>
<dbReference type="SUPFAM" id="SSF55315">
    <property type="entry name" value="L30e-like"/>
    <property type="match status" value="1"/>
</dbReference>
<dbReference type="Pfam" id="PF08032">
    <property type="entry name" value="SpoU_sub_bind"/>
    <property type="match status" value="1"/>
</dbReference>
<proteinExistence type="inferred from homology"/>
<dbReference type="SMART" id="SM00967">
    <property type="entry name" value="SpoU_sub_bind"/>
    <property type="match status" value="1"/>
</dbReference>
<dbReference type="Proteomes" id="UP000265862">
    <property type="component" value="Unassembled WGS sequence"/>
</dbReference>
<dbReference type="InterPro" id="IPR004441">
    <property type="entry name" value="rRNA_MeTrfase_TrmH"/>
</dbReference>
<dbReference type="PANTHER" id="PTHR46429">
    <property type="entry name" value="23S RRNA (GUANOSINE-2'-O-)-METHYLTRANSFERASE RLMB"/>
    <property type="match status" value="1"/>
</dbReference>
<dbReference type="GO" id="GO:0032259">
    <property type="term" value="P:methylation"/>
    <property type="evidence" value="ECO:0007669"/>
    <property type="project" value="UniProtKB-KW"/>
</dbReference>
<keyword evidence="3 7" id="KW-0808">Transferase</keyword>
<dbReference type="InterPro" id="IPR013123">
    <property type="entry name" value="SpoU_subst-bd"/>
</dbReference>
<evidence type="ECO:0000313" key="8">
    <source>
        <dbReference type="Proteomes" id="UP000199599"/>
    </source>
</evidence>
<dbReference type="GO" id="GO:0003723">
    <property type="term" value="F:RNA binding"/>
    <property type="evidence" value="ECO:0007669"/>
    <property type="project" value="InterPro"/>
</dbReference>
<evidence type="ECO:0000313" key="6">
    <source>
        <dbReference type="EMBL" id="RHW53993.1"/>
    </source>
</evidence>
<dbReference type="GO" id="GO:0005829">
    <property type="term" value="C:cytosol"/>
    <property type="evidence" value="ECO:0007669"/>
    <property type="project" value="TreeGrafter"/>
</dbReference>
<evidence type="ECO:0000313" key="9">
    <source>
        <dbReference type="Proteomes" id="UP000265862"/>
    </source>
</evidence>
<gene>
    <name evidence="5" type="ORF">DS834_04690</name>
    <name evidence="6" type="ORF">DS835_05665</name>
    <name evidence="7" type="ORF">SAMN04487792_1409</name>
</gene>
<keyword evidence="2 7" id="KW-0489">Methyltransferase</keyword>
<evidence type="ECO:0000256" key="1">
    <source>
        <dbReference type="ARBA" id="ARBA00007228"/>
    </source>
</evidence>
<evidence type="ECO:0000313" key="10">
    <source>
        <dbReference type="Proteomes" id="UP000283380"/>
    </source>
</evidence>
<dbReference type="InterPro" id="IPR029028">
    <property type="entry name" value="Alpha/beta_knot_MTases"/>
</dbReference>
<dbReference type="STRING" id="1505723.SAMN04487792_1409"/>
<reference evidence="9 10" key="3">
    <citation type="submission" date="2018-07" db="EMBL/GenBank/DDBJ databases">
        <title>Genome sequences of six Lactobacillus spp. isolated from bumble bee guts.</title>
        <authorList>
            <person name="Motta E.V.S."/>
            <person name="Moran N.A."/>
        </authorList>
    </citation>
    <scope>NUCLEOTIDE SEQUENCE [LARGE SCALE GENOMIC DNA]</scope>
    <source>
        <strain evidence="5 10">BI-4G</strain>
        <strain evidence="6 9">OCC3</strain>
    </source>
</reference>
<accession>A0A1I1TEZ5</accession>
<keyword evidence="10" id="KW-1185">Reference proteome</keyword>
<dbReference type="FunFam" id="3.40.1280.10:FF:000008">
    <property type="entry name" value="Group 3 RNA methyltransferase TrmH"/>
    <property type="match status" value="1"/>
</dbReference>
<evidence type="ECO:0000313" key="5">
    <source>
        <dbReference type="EMBL" id="RHW51427.1"/>
    </source>
</evidence>
<sequence>MNSNEKDFVFGKHAGLDFLKTQNADRINKIFLQENLQASLTNEVYTLAKKKKIIVQLVPKSKLDRLVAGANHQGLVLTIASFEYAALDELLDQFERQEREPFLLMLDSIEDPHNLGSILRTADATGVDAVIIPKRHATGLTSVVAKTSTGAIDHVPVARVNNLVQTSQMLKKRGYWLFGTDMTGTDYRKWNSNGRTVLVIGNEGKGISRLLKEQMDQMLTLPMVGQVQSLNASVATGVLLYQMLNSRNPLQ</sequence>
<dbReference type="Pfam" id="PF00588">
    <property type="entry name" value="SpoU_methylase"/>
    <property type="match status" value="1"/>
</dbReference>
<dbReference type="InterPro" id="IPR001537">
    <property type="entry name" value="SpoU_MeTrfase"/>
</dbReference>
<reference evidence="8" key="2">
    <citation type="submission" date="2016-10" db="EMBL/GenBank/DDBJ databases">
        <authorList>
            <person name="Varghese N."/>
            <person name="Submissions S."/>
        </authorList>
    </citation>
    <scope>NUCLEOTIDE SEQUENCE [LARGE SCALE GENOMIC DNA]</scope>
    <source>
        <strain evidence="8">R-53102</strain>
    </source>
</reference>
<dbReference type="AlphaFoldDB" id="A0A1I1TEZ5"/>
<reference evidence="7" key="1">
    <citation type="submission" date="2016-10" db="EMBL/GenBank/DDBJ databases">
        <authorList>
            <person name="de Groot N.N."/>
        </authorList>
    </citation>
    <scope>NUCLEOTIDE SEQUENCE [LARGE SCALE GENOMIC DNA]</scope>
    <source>
        <strain evidence="7">R-53102</strain>
    </source>
</reference>
<protein>
    <submittedName>
        <fullName evidence="5">23S rRNA (Guanosine(2251)-2'-O)-methyltransferase RlmB</fullName>
    </submittedName>
    <submittedName>
        <fullName evidence="7">23S rRNA (Guanosine2251-2'-O)-methyltransferase</fullName>
    </submittedName>
</protein>